<gene>
    <name evidence="1" type="ORF">MAM_02562</name>
</gene>
<evidence type="ECO:0000313" key="2">
    <source>
        <dbReference type="Proteomes" id="UP000030816"/>
    </source>
</evidence>
<dbReference type="Proteomes" id="UP000030816">
    <property type="component" value="Unassembled WGS sequence"/>
</dbReference>
<dbReference type="RefSeq" id="XP_040680775.1">
    <property type="nucleotide sequence ID" value="XM_040821361.1"/>
</dbReference>
<dbReference type="EMBL" id="AZHE01000004">
    <property type="protein sequence ID" value="KHN99709.1"/>
    <property type="molecule type" value="Genomic_DNA"/>
</dbReference>
<protein>
    <submittedName>
        <fullName evidence="1">Uncharacterized protein</fullName>
    </submittedName>
</protein>
<dbReference type="GeneID" id="63737017"/>
<comment type="caution">
    <text evidence="1">The sequence shown here is derived from an EMBL/GenBank/DDBJ whole genome shotgun (WGS) entry which is preliminary data.</text>
</comment>
<organism evidence="1 2">
    <name type="scientific">Metarhizium album (strain ARSEF 1941)</name>
    <dbReference type="NCBI Taxonomy" id="1081103"/>
    <lineage>
        <taxon>Eukaryota</taxon>
        <taxon>Fungi</taxon>
        <taxon>Dikarya</taxon>
        <taxon>Ascomycota</taxon>
        <taxon>Pezizomycotina</taxon>
        <taxon>Sordariomycetes</taxon>
        <taxon>Hypocreomycetidae</taxon>
        <taxon>Hypocreales</taxon>
        <taxon>Clavicipitaceae</taxon>
        <taxon>Metarhizium</taxon>
    </lineage>
</organism>
<dbReference type="HOGENOM" id="CLU_1949314_0_0_1"/>
<accession>A0A0B2X1I2</accession>
<sequence length="129" mass="12942">MTAPATPASRTCRIPTPADAEEEVVVVAPVGVSPDVVVVPGGVVVVSEAEPELDEVSAPVSPLLVVLVVFGQPGAPSVPVVVFSPEVSDVDVAVVECEAAHAQRASPTRIPSGISVALHAARAQPAAID</sequence>
<keyword evidence="2" id="KW-1185">Reference proteome</keyword>
<reference evidence="1 2" key="1">
    <citation type="journal article" date="2014" name="Proc. Natl. Acad. Sci. U.S.A.">
        <title>Trajectory and genomic determinants of fungal-pathogen speciation and host adaptation.</title>
        <authorList>
            <person name="Hu X."/>
            <person name="Xiao G."/>
            <person name="Zheng P."/>
            <person name="Shang Y."/>
            <person name="Su Y."/>
            <person name="Zhang X."/>
            <person name="Liu X."/>
            <person name="Zhan S."/>
            <person name="St Leger R.J."/>
            <person name="Wang C."/>
        </authorList>
    </citation>
    <scope>NUCLEOTIDE SEQUENCE [LARGE SCALE GENOMIC DNA]</scope>
    <source>
        <strain evidence="1 2">ARSEF 1941</strain>
    </source>
</reference>
<name>A0A0B2X1I2_METAS</name>
<proteinExistence type="predicted"/>
<evidence type="ECO:0000313" key="1">
    <source>
        <dbReference type="EMBL" id="KHN99709.1"/>
    </source>
</evidence>
<dbReference type="AlphaFoldDB" id="A0A0B2X1I2"/>